<name>A0A1G8L9T0_9CLOT</name>
<evidence type="ECO:0000256" key="3">
    <source>
        <dbReference type="ARBA" id="ARBA00012239"/>
    </source>
</evidence>
<reference evidence="8 9" key="1">
    <citation type="submission" date="2016-10" db="EMBL/GenBank/DDBJ databases">
        <authorList>
            <person name="de Groot N.N."/>
        </authorList>
    </citation>
    <scope>NUCLEOTIDE SEQUENCE [LARGE SCALE GENOMIC DNA]</scope>
    <source>
        <strain evidence="8 9">CGMCC 1.5058</strain>
    </source>
</reference>
<keyword evidence="4" id="KW-0663">Pyridoxal phosphate</keyword>
<evidence type="ECO:0000256" key="6">
    <source>
        <dbReference type="RuleBase" id="RU004504"/>
    </source>
</evidence>
<dbReference type="SUPFAM" id="SSF53383">
    <property type="entry name" value="PLP-dependent transferases"/>
    <property type="match status" value="1"/>
</dbReference>
<comment type="similarity">
    <text evidence="2">Belongs to the class-V pyridoxal-phosphate-dependent aminotransferase family. Csd subfamily.</text>
</comment>
<organism evidence="8 9">
    <name type="scientific">Proteiniclasticum ruminis</name>
    <dbReference type="NCBI Taxonomy" id="398199"/>
    <lineage>
        <taxon>Bacteria</taxon>
        <taxon>Bacillati</taxon>
        <taxon>Bacillota</taxon>
        <taxon>Clostridia</taxon>
        <taxon>Eubacteriales</taxon>
        <taxon>Clostridiaceae</taxon>
        <taxon>Proteiniclasticum</taxon>
    </lineage>
</organism>
<gene>
    <name evidence="8" type="ORF">SAMN05421804_10320</name>
</gene>
<comment type="catalytic activity">
    <reaction evidence="5">
        <text>(sulfur carrier)-H + L-cysteine = (sulfur carrier)-SH + L-alanine</text>
        <dbReference type="Rhea" id="RHEA:43892"/>
        <dbReference type="Rhea" id="RHEA-COMP:14737"/>
        <dbReference type="Rhea" id="RHEA-COMP:14739"/>
        <dbReference type="ChEBI" id="CHEBI:29917"/>
        <dbReference type="ChEBI" id="CHEBI:35235"/>
        <dbReference type="ChEBI" id="CHEBI:57972"/>
        <dbReference type="ChEBI" id="CHEBI:64428"/>
        <dbReference type="EC" id="2.8.1.7"/>
    </reaction>
</comment>
<evidence type="ECO:0000313" key="8">
    <source>
        <dbReference type="EMBL" id="SDI52392.1"/>
    </source>
</evidence>
<dbReference type="Gene3D" id="3.90.1150.10">
    <property type="entry name" value="Aspartate Aminotransferase, domain 1"/>
    <property type="match status" value="1"/>
</dbReference>
<evidence type="ECO:0000256" key="2">
    <source>
        <dbReference type="ARBA" id="ARBA00010447"/>
    </source>
</evidence>
<dbReference type="InterPro" id="IPR000192">
    <property type="entry name" value="Aminotrans_V_dom"/>
</dbReference>
<dbReference type="Pfam" id="PF00266">
    <property type="entry name" value="Aminotran_5"/>
    <property type="match status" value="1"/>
</dbReference>
<dbReference type="PROSITE" id="PS00595">
    <property type="entry name" value="AA_TRANSFER_CLASS_5"/>
    <property type="match status" value="1"/>
</dbReference>
<dbReference type="GO" id="GO:0031071">
    <property type="term" value="F:cysteine desulfurase activity"/>
    <property type="evidence" value="ECO:0007669"/>
    <property type="project" value="UniProtKB-EC"/>
</dbReference>
<evidence type="ECO:0000256" key="5">
    <source>
        <dbReference type="ARBA" id="ARBA00050776"/>
    </source>
</evidence>
<dbReference type="InterPro" id="IPR015422">
    <property type="entry name" value="PyrdxlP-dep_Trfase_small"/>
</dbReference>
<dbReference type="InterPro" id="IPR016454">
    <property type="entry name" value="Cysteine_dSase"/>
</dbReference>
<dbReference type="PANTHER" id="PTHR43586:SF4">
    <property type="entry name" value="ISOPENICILLIN N EPIMERASE"/>
    <property type="match status" value="1"/>
</dbReference>
<dbReference type="InterPro" id="IPR010969">
    <property type="entry name" value="Cys_dSase-rel_unknwn_funct"/>
</dbReference>
<comment type="cofactor">
    <cofactor evidence="1 6">
        <name>pyridoxal 5'-phosphate</name>
        <dbReference type="ChEBI" id="CHEBI:597326"/>
    </cofactor>
</comment>
<dbReference type="NCBIfam" id="TIGR01977">
    <property type="entry name" value="am_tr_V_EF2568"/>
    <property type="match status" value="1"/>
</dbReference>
<evidence type="ECO:0000313" key="9">
    <source>
        <dbReference type="Proteomes" id="UP000183255"/>
    </source>
</evidence>
<evidence type="ECO:0000259" key="7">
    <source>
        <dbReference type="Pfam" id="PF00266"/>
    </source>
</evidence>
<dbReference type="AlphaFoldDB" id="A0A1G8L9T0"/>
<accession>A0A1G8L9T0</accession>
<dbReference type="EC" id="2.8.1.7" evidence="3"/>
<dbReference type="PIRSF" id="PIRSF005572">
    <property type="entry name" value="NifS"/>
    <property type="match status" value="1"/>
</dbReference>
<protein>
    <recommendedName>
        <fullName evidence="3">cysteine desulfurase</fullName>
        <ecNumber evidence="3">2.8.1.7</ecNumber>
    </recommendedName>
</protein>
<proteinExistence type="inferred from homology"/>
<dbReference type="InterPro" id="IPR020578">
    <property type="entry name" value="Aminotrans_V_PyrdxlP_BS"/>
</dbReference>
<evidence type="ECO:0000256" key="1">
    <source>
        <dbReference type="ARBA" id="ARBA00001933"/>
    </source>
</evidence>
<dbReference type="EMBL" id="FNDZ01000003">
    <property type="protein sequence ID" value="SDI52392.1"/>
    <property type="molecule type" value="Genomic_DNA"/>
</dbReference>
<dbReference type="InterPro" id="IPR015421">
    <property type="entry name" value="PyrdxlP-dep_Trfase_major"/>
</dbReference>
<sequence>MIYLDNASTSFLKPQGVYEAVDRTLRGGAGNPGRGANRVSMEAAKIIYSTRKSLADLFGVNQPEHVILKSSVTESINTVLLSLLKPGDHVISSVMEHNSVLRPLEKLRLDGVITYDLLPCSHDGSIDISRIRDLEKENTKAVILSHASNLTGTIQPIGEVRSKLRNKGIFIILDAAQSAGYIPVRLYEMDVDVIAFTGHKGLLGPQGTGGFVLNDRINEVLNPIFTGGTGSDSLSLVQPLYLPDKFEAGTHNLPGIAGLGAGVRFILERQPDMISKYIINISELLLSALSDMTSIHLIGLPGTQNRLPNFCLSFDYYTPSEAGFVLENQFSVITRTGYHCAPLAHKALGTEKTGALRISFGHFTTMDEVEELIVALKYLDEVKNGD</sequence>
<evidence type="ECO:0000256" key="4">
    <source>
        <dbReference type="ARBA" id="ARBA00022898"/>
    </source>
</evidence>
<dbReference type="PANTHER" id="PTHR43586">
    <property type="entry name" value="CYSTEINE DESULFURASE"/>
    <property type="match status" value="1"/>
</dbReference>
<dbReference type="Gene3D" id="3.40.640.10">
    <property type="entry name" value="Type I PLP-dependent aspartate aminotransferase-like (Major domain)"/>
    <property type="match status" value="1"/>
</dbReference>
<feature type="domain" description="Aminotransferase class V" evidence="7">
    <location>
        <begin position="2"/>
        <end position="372"/>
    </location>
</feature>
<dbReference type="RefSeq" id="WP_031575556.1">
    <property type="nucleotide sequence ID" value="NZ_FNDZ01000003.1"/>
</dbReference>
<dbReference type="Proteomes" id="UP000183255">
    <property type="component" value="Unassembled WGS sequence"/>
</dbReference>
<dbReference type="InterPro" id="IPR015424">
    <property type="entry name" value="PyrdxlP-dep_Trfase"/>
</dbReference>